<evidence type="ECO:0000313" key="3">
    <source>
        <dbReference type="Proteomes" id="UP000183832"/>
    </source>
</evidence>
<proteinExistence type="predicted"/>
<dbReference type="AlphaFoldDB" id="A0A1J1HY91"/>
<dbReference type="GO" id="GO:0098703">
    <property type="term" value="P:calcium ion import across plasma membrane"/>
    <property type="evidence" value="ECO:0007669"/>
    <property type="project" value="TreeGrafter"/>
</dbReference>
<sequence>MLIAMMGNTYTKIAETKNEWQRQWARIVLVVERGVPPHDRLKKFNDYTQKMADGRAALILRLNMTDDEKTEMKDILEMKRIHERMSKKRQVEREARLNKLELDRQHGLEMKAKEKRYSNAQKLENAFENKCELPRCVRYKLREEESGTNKVDMGMKMYQHNLER</sequence>
<dbReference type="EMBL" id="CVRI01000036">
    <property type="protein sequence ID" value="CRK93056.1"/>
    <property type="molecule type" value="Genomic_DNA"/>
</dbReference>
<keyword evidence="1" id="KW-0677">Repeat</keyword>
<dbReference type="GO" id="GO:0005262">
    <property type="term" value="F:calcium channel activity"/>
    <property type="evidence" value="ECO:0007669"/>
    <property type="project" value="TreeGrafter"/>
</dbReference>
<dbReference type="InterPro" id="IPR024862">
    <property type="entry name" value="TRPV"/>
</dbReference>
<gene>
    <name evidence="2" type="ORF">CLUMA_CG006544</name>
</gene>
<evidence type="ECO:0000313" key="2">
    <source>
        <dbReference type="EMBL" id="CRK93056.1"/>
    </source>
</evidence>
<dbReference type="Proteomes" id="UP000183832">
    <property type="component" value="Unassembled WGS sequence"/>
</dbReference>
<organism evidence="2 3">
    <name type="scientific">Clunio marinus</name>
    <dbReference type="NCBI Taxonomy" id="568069"/>
    <lineage>
        <taxon>Eukaryota</taxon>
        <taxon>Metazoa</taxon>
        <taxon>Ecdysozoa</taxon>
        <taxon>Arthropoda</taxon>
        <taxon>Hexapoda</taxon>
        <taxon>Insecta</taxon>
        <taxon>Pterygota</taxon>
        <taxon>Neoptera</taxon>
        <taxon>Endopterygota</taxon>
        <taxon>Diptera</taxon>
        <taxon>Nematocera</taxon>
        <taxon>Chironomoidea</taxon>
        <taxon>Chironomidae</taxon>
        <taxon>Clunio</taxon>
    </lineage>
</organism>
<dbReference type="STRING" id="568069.A0A1J1HY91"/>
<reference evidence="2 3" key="1">
    <citation type="submission" date="2015-04" db="EMBL/GenBank/DDBJ databases">
        <authorList>
            <person name="Syromyatnikov M.Y."/>
            <person name="Popov V.N."/>
        </authorList>
    </citation>
    <scope>NUCLEOTIDE SEQUENCE [LARGE SCALE GENOMIC DNA]</scope>
</reference>
<dbReference type="PANTHER" id="PTHR10582:SF28">
    <property type="entry name" value="NANCHUNG, ISOFORM B"/>
    <property type="match status" value="1"/>
</dbReference>
<protein>
    <submittedName>
        <fullName evidence="2">CLUMA_CG006544, isoform A</fullName>
    </submittedName>
</protein>
<keyword evidence="3" id="KW-1185">Reference proteome</keyword>
<dbReference type="PANTHER" id="PTHR10582">
    <property type="entry name" value="TRANSIENT RECEPTOR POTENTIAL ION CHANNEL PROTEIN"/>
    <property type="match status" value="1"/>
</dbReference>
<evidence type="ECO:0000256" key="1">
    <source>
        <dbReference type="ARBA" id="ARBA00022737"/>
    </source>
</evidence>
<name>A0A1J1HY91_9DIPT</name>
<dbReference type="GO" id="GO:0005886">
    <property type="term" value="C:plasma membrane"/>
    <property type="evidence" value="ECO:0007669"/>
    <property type="project" value="TreeGrafter"/>
</dbReference>
<accession>A0A1J1HY91</accession>
<dbReference type="OrthoDB" id="533508at2759"/>